<evidence type="ECO:0000259" key="4">
    <source>
        <dbReference type="SMART" id="SM00822"/>
    </source>
</evidence>
<gene>
    <name evidence="5" type="ORF">AVDCRST_MAG42-364</name>
</gene>
<comment type="similarity">
    <text evidence="1 3">Belongs to the short-chain dehydrogenases/reductases (SDR) family.</text>
</comment>
<dbReference type="Gene3D" id="3.40.50.720">
    <property type="entry name" value="NAD(P)-binding Rossmann-like Domain"/>
    <property type="match status" value="1"/>
</dbReference>
<accession>A0A6J4H9J1</accession>
<dbReference type="PRINTS" id="PR00081">
    <property type="entry name" value="GDHRDH"/>
</dbReference>
<dbReference type="PIRSF" id="PIRSF000126">
    <property type="entry name" value="11-beta-HSD1"/>
    <property type="match status" value="1"/>
</dbReference>
<dbReference type="GO" id="GO:0016020">
    <property type="term" value="C:membrane"/>
    <property type="evidence" value="ECO:0007669"/>
    <property type="project" value="TreeGrafter"/>
</dbReference>
<dbReference type="PANTHER" id="PTHR44196:SF2">
    <property type="entry name" value="SHORT-CHAIN DEHYDROGENASE-RELATED"/>
    <property type="match status" value="1"/>
</dbReference>
<dbReference type="SUPFAM" id="SSF51735">
    <property type="entry name" value="NAD(P)-binding Rossmann-fold domains"/>
    <property type="match status" value="1"/>
</dbReference>
<dbReference type="SMART" id="SM00822">
    <property type="entry name" value="PKS_KR"/>
    <property type="match status" value="1"/>
</dbReference>
<dbReference type="PRINTS" id="PR00080">
    <property type="entry name" value="SDRFAMILY"/>
</dbReference>
<feature type="domain" description="Ketoreductase" evidence="4">
    <location>
        <begin position="6"/>
        <end position="187"/>
    </location>
</feature>
<evidence type="ECO:0000256" key="3">
    <source>
        <dbReference type="RuleBase" id="RU000363"/>
    </source>
</evidence>
<evidence type="ECO:0000256" key="1">
    <source>
        <dbReference type="ARBA" id="ARBA00006484"/>
    </source>
</evidence>
<proteinExistence type="inferred from homology"/>
<dbReference type="PANTHER" id="PTHR44196">
    <property type="entry name" value="DEHYDROGENASE/REDUCTASE SDR FAMILY MEMBER 7B"/>
    <property type="match status" value="1"/>
</dbReference>
<name>A0A6J4H9J1_9BACT</name>
<dbReference type="InterPro" id="IPR002347">
    <property type="entry name" value="SDR_fam"/>
</dbReference>
<protein>
    <recommendedName>
        <fullName evidence="4">Ketoreductase domain-containing protein</fullName>
    </recommendedName>
</protein>
<dbReference type="GO" id="GO:0016491">
    <property type="term" value="F:oxidoreductase activity"/>
    <property type="evidence" value="ECO:0007669"/>
    <property type="project" value="UniProtKB-KW"/>
</dbReference>
<sequence length="262" mass="28464">MKLDGCTALITGASAGIGREFARQLAGRARALVLVARRRERLEELREELTARDPKLHIYIHVADIAEPAAIEQLNGFLDAQQIAVDFLINNAGIGDHGPFATGDPKRLEAMLQLNVVALTKLTHRLLPSMISRKRGAILNVSSSASFLPLPRMAVYAATKAYVTSFSEALNAEVYKHGISVSALCPGPVHTEFNELARRSDERGERAPEFTYVAVEEVVRLGLAGIERNKAVVVPGLAMKAVMLVARLTPMPLLRLALRANA</sequence>
<evidence type="ECO:0000313" key="5">
    <source>
        <dbReference type="EMBL" id="CAA9218042.1"/>
    </source>
</evidence>
<dbReference type="InterPro" id="IPR057326">
    <property type="entry name" value="KR_dom"/>
</dbReference>
<organism evidence="5">
    <name type="scientific">uncultured Chthoniobacterales bacterium</name>
    <dbReference type="NCBI Taxonomy" id="1836801"/>
    <lineage>
        <taxon>Bacteria</taxon>
        <taxon>Pseudomonadati</taxon>
        <taxon>Verrucomicrobiota</taxon>
        <taxon>Spartobacteria</taxon>
        <taxon>Chthoniobacterales</taxon>
        <taxon>environmental samples</taxon>
    </lineage>
</organism>
<keyword evidence="2" id="KW-0560">Oxidoreductase</keyword>
<reference evidence="5" key="1">
    <citation type="submission" date="2020-02" db="EMBL/GenBank/DDBJ databases">
        <authorList>
            <person name="Meier V. D."/>
        </authorList>
    </citation>
    <scope>NUCLEOTIDE SEQUENCE</scope>
    <source>
        <strain evidence="5">AVDCRST_MAG42</strain>
    </source>
</reference>
<dbReference type="InterPro" id="IPR036291">
    <property type="entry name" value="NAD(P)-bd_dom_sf"/>
</dbReference>
<dbReference type="EMBL" id="CADCTA010000028">
    <property type="protein sequence ID" value="CAA9218042.1"/>
    <property type="molecule type" value="Genomic_DNA"/>
</dbReference>
<evidence type="ECO:0000256" key="2">
    <source>
        <dbReference type="ARBA" id="ARBA00023002"/>
    </source>
</evidence>
<dbReference type="Pfam" id="PF00106">
    <property type="entry name" value="adh_short"/>
    <property type="match status" value="1"/>
</dbReference>
<dbReference type="AlphaFoldDB" id="A0A6J4H9J1"/>